<dbReference type="Proteomes" id="UP001597024">
    <property type="component" value="Unassembled WGS sequence"/>
</dbReference>
<reference evidence="2" key="1">
    <citation type="journal article" date="2019" name="Int. J. Syst. Evol. Microbiol.">
        <title>The Global Catalogue of Microorganisms (GCM) 10K type strain sequencing project: providing services to taxonomists for standard genome sequencing and annotation.</title>
        <authorList>
            <consortium name="The Broad Institute Genomics Platform"/>
            <consortium name="The Broad Institute Genome Sequencing Center for Infectious Disease"/>
            <person name="Wu L."/>
            <person name="Ma J."/>
        </authorList>
    </citation>
    <scope>NUCLEOTIDE SEQUENCE [LARGE SCALE GENOMIC DNA]</scope>
    <source>
        <strain evidence="2">CCUG 62974</strain>
    </source>
</reference>
<keyword evidence="2" id="KW-1185">Reference proteome</keyword>
<dbReference type="EMBL" id="JBHTHX010002589">
    <property type="protein sequence ID" value="MFD0890654.1"/>
    <property type="molecule type" value="Genomic_DNA"/>
</dbReference>
<protein>
    <submittedName>
        <fullName evidence="1">EamA family transporter</fullName>
    </submittedName>
</protein>
<gene>
    <name evidence="1" type="ORF">ACFQ08_39430</name>
</gene>
<sequence>MPSPRAALVAVTALAPAVWGTTYVVTTVLLPPDRPLF</sequence>
<proteinExistence type="predicted"/>
<evidence type="ECO:0000313" key="2">
    <source>
        <dbReference type="Proteomes" id="UP001597024"/>
    </source>
</evidence>
<accession>A0ABW3E5C0</accession>
<comment type="caution">
    <text evidence="1">The sequence shown here is derived from an EMBL/GenBank/DDBJ whole genome shotgun (WGS) entry which is preliminary data.</text>
</comment>
<feature type="non-terminal residue" evidence="1">
    <location>
        <position position="37"/>
    </location>
</feature>
<organism evidence="1 2">
    <name type="scientific">Streptosporangium algeriense</name>
    <dbReference type="NCBI Taxonomy" id="1682748"/>
    <lineage>
        <taxon>Bacteria</taxon>
        <taxon>Bacillati</taxon>
        <taxon>Actinomycetota</taxon>
        <taxon>Actinomycetes</taxon>
        <taxon>Streptosporangiales</taxon>
        <taxon>Streptosporangiaceae</taxon>
        <taxon>Streptosporangium</taxon>
    </lineage>
</organism>
<name>A0ABW3E5C0_9ACTN</name>
<evidence type="ECO:0000313" key="1">
    <source>
        <dbReference type="EMBL" id="MFD0890654.1"/>
    </source>
</evidence>